<evidence type="ECO:0000313" key="1">
    <source>
        <dbReference type="EMBL" id="KAI8011726.1"/>
    </source>
</evidence>
<accession>A0ACC0HIF1</accession>
<reference evidence="1 2" key="1">
    <citation type="journal article" date="2022" name="Plant J.">
        <title>Chromosome-level genome of Camellia lanceoleosa provides a valuable resource for understanding genome evolution and self-incompatibility.</title>
        <authorList>
            <person name="Gong W."/>
            <person name="Xiao S."/>
            <person name="Wang L."/>
            <person name="Liao Z."/>
            <person name="Chang Y."/>
            <person name="Mo W."/>
            <person name="Hu G."/>
            <person name="Li W."/>
            <person name="Zhao G."/>
            <person name="Zhu H."/>
            <person name="Hu X."/>
            <person name="Ji K."/>
            <person name="Xiang X."/>
            <person name="Song Q."/>
            <person name="Yuan D."/>
            <person name="Jin S."/>
            <person name="Zhang L."/>
        </authorList>
    </citation>
    <scope>NUCLEOTIDE SEQUENCE [LARGE SCALE GENOMIC DNA]</scope>
    <source>
        <strain evidence="1">SQ_2022a</strain>
    </source>
</reference>
<protein>
    <submittedName>
        <fullName evidence="1">Uncharacterized protein</fullName>
    </submittedName>
</protein>
<evidence type="ECO:0000313" key="2">
    <source>
        <dbReference type="Proteomes" id="UP001060215"/>
    </source>
</evidence>
<gene>
    <name evidence="1" type="ORF">LOK49_LG06G02706</name>
</gene>
<proteinExistence type="predicted"/>
<dbReference type="EMBL" id="CM045762">
    <property type="protein sequence ID" value="KAI8011726.1"/>
    <property type="molecule type" value="Genomic_DNA"/>
</dbReference>
<comment type="caution">
    <text evidence="1">The sequence shown here is derived from an EMBL/GenBank/DDBJ whole genome shotgun (WGS) entry which is preliminary data.</text>
</comment>
<organism evidence="1 2">
    <name type="scientific">Camellia lanceoleosa</name>
    <dbReference type="NCBI Taxonomy" id="1840588"/>
    <lineage>
        <taxon>Eukaryota</taxon>
        <taxon>Viridiplantae</taxon>
        <taxon>Streptophyta</taxon>
        <taxon>Embryophyta</taxon>
        <taxon>Tracheophyta</taxon>
        <taxon>Spermatophyta</taxon>
        <taxon>Magnoliopsida</taxon>
        <taxon>eudicotyledons</taxon>
        <taxon>Gunneridae</taxon>
        <taxon>Pentapetalae</taxon>
        <taxon>asterids</taxon>
        <taxon>Ericales</taxon>
        <taxon>Theaceae</taxon>
        <taxon>Camellia</taxon>
    </lineage>
</organism>
<dbReference type="Proteomes" id="UP001060215">
    <property type="component" value="Chromosome 5"/>
</dbReference>
<keyword evidence="2" id="KW-1185">Reference proteome</keyword>
<sequence length="188" mass="20686">MASSPPPPRQYVVTLASSSSIASRHLLLLRRLALPLPPPSPLAASSFITSSSSKPSPNVHTPSPLASTSLRHDSTRLKTGVKGLVDAGIAIVPKILIQPPDNFHKTTNATNTQFSFPIIDLTGINKDPVRHREVVDEVRENSVTWGFFQVVNHGIPVSVLEEMTEGVHRFYEQDSEVKKQWYTTQEIS</sequence>
<name>A0ACC0HIF1_9ERIC</name>